<dbReference type="AlphaFoldDB" id="A0A6P4JDG4"/>
<proteinExistence type="predicted"/>
<keyword evidence="2" id="KW-1185">Reference proteome</keyword>
<gene>
    <name evidence="3" type="primary">LOC108082204</name>
</gene>
<dbReference type="Proteomes" id="UP001652661">
    <property type="component" value="Chromosome 2L"/>
</dbReference>
<reference evidence="3" key="2">
    <citation type="submission" date="2025-08" db="UniProtKB">
        <authorList>
            <consortium name="RefSeq"/>
        </authorList>
    </citation>
    <scope>IDENTIFICATION</scope>
    <source>
        <strain evidence="3">14028-0561.14</strain>
        <tissue evidence="3">Whole fly</tissue>
    </source>
</reference>
<protein>
    <submittedName>
        <fullName evidence="3">Uncharacterized protein</fullName>
    </submittedName>
</protein>
<dbReference type="OrthoDB" id="7913971at2759"/>
<organism evidence="2 3">
    <name type="scientific">Drosophila kikkawai</name>
    <name type="common">Fruit fly</name>
    <dbReference type="NCBI Taxonomy" id="30033"/>
    <lineage>
        <taxon>Eukaryota</taxon>
        <taxon>Metazoa</taxon>
        <taxon>Ecdysozoa</taxon>
        <taxon>Arthropoda</taxon>
        <taxon>Hexapoda</taxon>
        <taxon>Insecta</taxon>
        <taxon>Pterygota</taxon>
        <taxon>Neoptera</taxon>
        <taxon>Endopterygota</taxon>
        <taxon>Diptera</taxon>
        <taxon>Brachycera</taxon>
        <taxon>Muscomorpha</taxon>
        <taxon>Ephydroidea</taxon>
        <taxon>Drosophilidae</taxon>
        <taxon>Drosophila</taxon>
        <taxon>Sophophora</taxon>
    </lineage>
</organism>
<sequence>MSYLLTEIALEMLGYKFYDTNGVFHLTNFQNNSTEVHPNEPPLTEFIEQTESPDEDLDSGAAGSKEENVTTEPSRAASSNPSTAPDITHVTQRRAPAKALAKIMAYESDKISTQITARLEKAMAQLGAADDEALIEECINEEKRLICEDADEMQKFREFLQARLQQIDKRPFEKYERTFGAD</sequence>
<evidence type="ECO:0000313" key="2">
    <source>
        <dbReference type="Proteomes" id="UP001652661"/>
    </source>
</evidence>
<accession>A0A6P4JDG4</accession>
<evidence type="ECO:0000313" key="3">
    <source>
        <dbReference type="RefSeq" id="XP_017033024.1"/>
    </source>
</evidence>
<feature type="compositionally biased region" description="Polar residues" evidence="1">
    <location>
        <begin position="70"/>
        <end position="85"/>
    </location>
</feature>
<reference evidence="2" key="1">
    <citation type="submission" date="2025-05" db="UniProtKB">
        <authorList>
            <consortium name="RefSeq"/>
        </authorList>
    </citation>
    <scope>NUCLEOTIDE SEQUENCE [LARGE SCALE GENOMIC DNA]</scope>
    <source>
        <strain evidence="2">14028-0561.14</strain>
    </source>
</reference>
<evidence type="ECO:0000256" key="1">
    <source>
        <dbReference type="SAM" id="MobiDB-lite"/>
    </source>
</evidence>
<name>A0A6P4JDG4_DROKI</name>
<dbReference type="GeneID" id="108082204"/>
<dbReference type="RefSeq" id="XP_017033024.1">
    <property type="nucleotide sequence ID" value="XM_017177535.3"/>
</dbReference>
<feature type="region of interest" description="Disordered" evidence="1">
    <location>
        <begin position="50"/>
        <end position="92"/>
    </location>
</feature>